<keyword evidence="3" id="KW-1185">Reference proteome</keyword>
<evidence type="ECO:0000313" key="3">
    <source>
        <dbReference type="Proteomes" id="UP000003111"/>
    </source>
</evidence>
<reference evidence="2" key="1">
    <citation type="submission" date="2010-08" db="EMBL/GenBank/DDBJ databases">
        <authorList>
            <person name="Muzny D."/>
            <person name="Qin X."/>
            <person name="Buhay C."/>
            <person name="Dugan-Rocha S."/>
            <person name="Ding Y."/>
            <person name="Chen G."/>
            <person name="Hawes A."/>
            <person name="Holder M."/>
            <person name="Jhangiani S."/>
            <person name="Johnson A."/>
            <person name="Khan Z."/>
            <person name="Li Z."/>
            <person name="Liu W."/>
            <person name="Liu X."/>
            <person name="Perez L."/>
            <person name="Shen H."/>
            <person name="Wang Q."/>
            <person name="Watt J."/>
            <person name="Xi L."/>
            <person name="Xin Y."/>
            <person name="Zhou J."/>
            <person name="Deng J."/>
            <person name="Jiang H."/>
            <person name="Liu Y."/>
            <person name="Qu J."/>
            <person name="Song X.-Z."/>
            <person name="Zhang L."/>
            <person name="Villasana D."/>
            <person name="Johnson A."/>
            <person name="Liu J."/>
            <person name="Liyanage D."/>
            <person name="Lorensuhewa L."/>
            <person name="Robinson T."/>
            <person name="Song A."/>
            <person name="Song B.-B."/>
            <person name="Dinh H."/>
            <person name="Thornton R."/>
            <person name="Coyle M."/>
            <person name="Francisco L."/>
            <person name="Jackson L."/>
            <person name="Javaid M."/>
            <person name="Korchina V."/>
            <person name="Kovar C."/>
            <person name="Mata R."/>
            <person name="Mathew T."/>
            <person name="Ngo R."/>
            <person name="Nguyen L."/>
            <person name="Nguyen N."/>
            <person name="Okwuonu G."/>
            <person name="Ongeri F."/>
            <person name="Pham C."/>
            <person name="Simmons D."/>
            <person name="Wilczek-Boney K."/>
            <person name="Hale W."/>
            <person name="Jakkamsetti A."/>
            <person name="Pham P."/>
            <person name="Ruth R."/>
            <person name="San Lucas F."/>
            <person name="Warren J."/>
            <person name="Zhang J."/>
            <person name="Zhao Z."/>
            <person name="Zhou C."/>
            <person name="Zhu D."/>
            <person name="Lee S."/>
            <person name="Bess C."/>
            <person name="Blankenburg K."/>
            <person name="Forbes L."/>
            <person name="Fu Q."/>
            <person name="Gubbala S."/>
            <person name="Hirani K."/>
            <person name="Jayaseelan J.C."/>
            <person name="Lara F."/>
            <person name="Munidasa M."/>
            <person name="Palculict T."/>
            <person name="Patil S."/>
            <person name="Pu L.-L."/>
            <person name="Saada N."/>
            <person name="Tang L."/>
            <person name="Weissenberger G."/>
            <person name="Zhu Y."/>
            <person name="Hemphill L."/>
            <person name="Shang Y."/>
            <person name="Youmans B."/>
            <person name="Ayvaz T."/>
            <person name="Ross M."/>
            <person name="Santibanez J."/>
            <person name="Aqrawi P."/>
            <person name="Gross S."/>
            <person name="Joshi V."/>
            <person name="Fowler G."/>
            <person name="Nazareth L."/>
            <person name="Reid J."/>
            <person name="Worley K."/>
            <person name="Petrosino J."/>
            <person name="Highlander S."/>
            <person name="Gibbs R."/>
        </authorList>
    </citation>
    <scope>NUCLEOTIDE SEQUENCE [LARGE SCALE GENOMIC DNA]</scope>
    <source>
        <strain evidence="2">DSM 15272</strain>
    </source>
</reference>
<feature type="transmembrane region" description="Helical" evidence="1">
    <location>
        <begin position="300"/>
        <end position="324"/>
    </location>
</feature>
<keyword evidence="1" id="KW-1133">Transmembrane helix</keyword>
<protein>
    <submittedName>
        <fullName evidence="2">Uncharacterized protein</fullName>
    </submittedName>
</protein>
<dbReference type="HOGENOM" id="CLU_871069_0_0_11"/>
<keyword evidence="1" id="KW-0472">Membrane</keyword>
<feature type="transmembrane region" description="Helical" evidence="1">
    <location>
        <begin position="113"/>
        <end position="133"/>
    </location>
</feature>
<feature type="transmembrane region" description="Helical" evidence="1">
    <location>
        <begin position="170"/>
        <end position="190"/>
    </location>
</feature>
<feature type="transmembrane region" description="Helical" evidence="1">
    <location>
        <begin position="245"/>
        <end position="263"/>
    </location>
</feature>
<feature type="transmembrane region" description="Helical" evidence="1">
    <location>
        <begin position="36"/>
        <end position="58"/>
    </location>
</feature>
<keyword evidence="1" id="KW-0812">Transmembrane</keyword>
<dbReference type="Proteomes" id="UP000003111">
    <property type="component" value="Unassembled WGS sequence"/>
</dbReference>
<gene>
    <name evidence="2" type="ORF">HMPREF0063_10498</name>
</gene>
<organism evidence="2 3">
    <name type="scientific">Aeromicrobium marinum DSM 15272</name>
    <dbReference type="NCBI Taxonomy" id="585531"/>
    <lineage>
        <taxon>Bacteria</taxon>
        <taxon>Bacillati</taxon>
        <taxon>Actinomycetota</taxon>
        <taxon>Actinomycetes</taxon>
        <taxon>Propionibacteriales</taxon>
        <taxon>Nocardioidaceae</taxon>
        <taxon>Aeromicrobium</taxon>
    </lineage>
</organism>
<evidence type="ECO:0000256" key="1">
    <source>
        <dbReference type="SAM" id="Phobius"/>
    </source>
</evidence>
<proteinExistence type="predicted"/>
<dbReference type="EMBL" id="ACLF03000002">
    <property type="protein sequence ID" value="EFQ84645.1"/>
    <property type="molecule type" value="Genomic_DNA"/>
</dbReference>
<evidence type="ECO:0000313" key="2">
    <source>
        <dbReference type="EMBL" id="EFQ84645.1"/>
    </source>
</evidence>
<feature type="transmembrane region" description="Helical" evidence="1">
    <location>
        <begin position="145"/>
        <end position="164"/>
    </location>
</feature>
<feature type="transmembrane region" description="Helical" evidence="1">
    <location>
        <begin position="90"/>
        <end position="107"/>
    </location>
</feature>
<dbReference type="RefSeq" id="WP_007079376.1">
    <property type="nucleotide sequence ID" value="NZ_CM001024.1"/>
</dbReference>
<comment type="caution">
    <text evidence="2">The sequence shown here is derived from an EMBL/GenBank/DDBJ whole genome shotgun (WGS) entry which is preliminary data.</text>
</comment>
<dbReference type="eggNOG" id="ENOG5033T8N">
    <property type="taxonomic scope" value="Bacteria"/>
</dbReference>
<sequence>MTTTRAQGRRRLDASVPAEYELPVRQPRLDSPATAVLVRNVVAAAWALGTLVSALVIVDVDLPGWIFRPAAALLTVALTVGLTHRAGGHLRIWPALAGVLCLLAVALQTNGLLVAAAALTGVVGAVWAVMVTRPADGLVEILREFVVALTVAASGAVGVAAWNAPVDVETFSFVVVAAAITLAISMVWALGAGLHGLGRLHLAVLVGVAVAVVAVIAYGSIVRAYGSPGLLALIDDVVYTMRTTIGGVPRPVEVFIGFPALVVGVSMRSVRREGWWVLVFAVIGTAVVTTSLVSPGAYPTYITLSTLYSAVLGLGLGLAARRVLGSQSAIRSARAVQEPHRVEPPRLSGLK</sequence>
<dbReference type="STRING" id="585531.HMPREF0063_10498"/>
<feature type="transmembrane region" description="Helical" evidence="1">
    <location>
        <begin position="275"/>
        <end position="294"/>
    </location>
</feature>
<dbReference type="OrthoDB" id="3786007at2"/>
<name>E2S8Z0_9ACTN</name>
<feature type="transmembrane region" description="Helical" evidence="1">
    <location>
        <begin position="202"/>
        <end position="225"/>
    </location>
</feature>
<accession>E2S8Z0</accession>
<dbReference type="AlphaFoldDB" id="E2S8Z0"/>
<feature type="transmembrane region" description="Helical" evidence="1">
    <location>
        <begin position="64"/>
        <end position="83"/>
    </location>
</feature>